<feature type="region of interest" description="Disordered" evidence="4">
    <location>
        <begin position="1"/>
        <end position="40"/>
    </location>
</feature>
<dbReference type="EMBL" id="FOBW01000008">
    <property type="protein sequence ID" value="SEN02329.1"/>
    <property type="molecule type" value="Genomic_DNA"/>
</dbReference>
<gene>
    <name evidence="6" type="ORF">SAMN05192533_10880</name>
</gene>
<dbReference type="PANTHER" id="PTHR12302">
    <property type="entry name" value="EBNA2 BINDING PROTEIN P100"/>
    <property type="match status" value="1"/>
</dbReference>
<dbReference type="AlphaFoldDB" id="A0A1H8D532"/>
<proteinExistence type="predicted"/>
<dbReference type="InterPro" id="IPR016071">
    <property type="entry name" value="Staphylococal_nuclease_OB-fold"/>
</dbReference>
<dbReference type="OrthoDB" id="4376109at2"/>
<reference evidence="7" key="1">
    <citation type="submission" date="2016-10" db="EMBL/GenBank/DDBJ databases">
        <authorList>
            <person name="Varghese N."/>
            <person name="Submissions S."/>
        </authorList>
    </citation>
    <scope>NUCLEOTIDE SEQUENCE [LARGE SCALE GENOMIC DNA]</scope>
    <source>
        <strain evidence="7">B48,IBRC-M 10115,DSM 25386,CECT 8001</strain>
    </source>
</reference>
<evidence type="ECO:0000259" key="5">
    <source>
        <dbReference type="PROSITE" id="PS50830"/>
    </source>
</evidence>
<keyword evidence="2" id="KW-0255">Endonuclease</keyword>
<dbReference type="STRING" id="930146.SAMN05192533_10880"/>
<keyword evidence="3" id="KW-0378">Hydrolase</keyword>
<dbReference type="Gene3D" id="2.40.50.90">
    <property type="match status" value="1"/>
</dbReference>
<feature type="domain" description="TNase-like" evidence="5">
    <location>
        <begin position="46"/>
        <end position="182"/>
    </location>
</feature>
<dbReference type="Proteomes" id="UP000198553">
    <property type="component" value="Unassembled WGS sequence"/>
</dbReference>
<evidence type="ECO:0000256" key="2">
    <source>
        <dbReference type="ARBA" id="ARBA00022759"/>
    </source>
</evidence>
<name>A0A1H8D532_9BACI</name>
<evidence type="ECO:0000313" key="7">
    <source>
        <dbReference type="Proteomes" id="UP000198553"/>
    </source>
</evidence>
<dbReference type="InterPro" id="IPR035437">
    <property type="entry name" value="SNase_OB-fold_sf"/>
</dbReference>
<dbReference type="PROSITE" id="PS50830">
    <property type="entry name" value="TNASE_3"/>
    <property type="match status" value="1"/>
</dbReference>
<evidence type="ECO:0000256" key="1">
    <source>
        <dbReference type="ARBA" id="ARBA00022722"/>
    </source>
</evidence>
<organism evidence="6 7">
    <name type="scientific">Mesobacillus persicus</name>
    <dbReference type="NCBI Taxonomy" id="930146"/>
    <lineage>
        <taxon>Bacteria</taxon>
        <taxon>Bacillati</taxon>
        <taxon>Bacillota</taxon>
        <taxon>Bacilli</taxon>
        <taxon>Bacillales</taxon>
        <taxon>Bacillaceae</taxon>
        <taxon>Mesobacillus</taxon>
    </lineage>
</organism>
<keyword evidence="7" id="KW-1185">Reference proteome</keyword>
<dbReference type="Pfam" id="PF00565">
    <property type="entry name" value="SNase"/>
    <property type="match status" value="1"/>
</dbReference>
<protein>
    <submittedName>
        <fullName evidence="6">Micrococcal nuclease</fullName>
    </submittedName>
</protein>
<dbReference type="RefSeq" id="WP_090745851.1">
    <property type="nucleotide sequence ID" value="NZ_FOBW01000008.1"/>
</dbReference>
<dbReference type="SMART" id="SM00318">
    <property type="entry name" value="SNc"/>
    <property type="match status" value="1"/>
</dbReference>
<evidence type="ECO:0000313" key="6">
    <source>
        <dbReference type="EMBL" id="SEN02329.1"/>
    </source>
</evidence>
<dbReference type="PANTHER" id="PTHR12302:SF3">
    <property type="entry name" value="SERINE_THREONINE-PROTEIN KINASE 31"/>
    <property type="match status" value="1"/>
</dbReference>
<sequence>MSTKSALLTHPNDPPEITPDHLEYSAQSRNQDKDQPVVQSPTEFSSFQAAIVQRAIDGDTIELTNRQRVRLIGINTPESTYKNEVYGKEARNYTQEQLAGRTVWLQKDLSERDRYGRLLRIVWVEQPDNYSENEIRLKMFNAELILKGYAEPSTFPPDVKFSPYFRQFAREARGQKVGLWRFGGKGTTTGDFDFIT</sequence>
<dbReference type="GO" id="GO:0004519">
    <property type="term" value="F:endonuclease activity"/>
    <property type="evidence" value="ECO:0007669"/>
    <property type="project" value="UniProtKB-KW"/>
</dbReference>
<dbReference type="GO" id="GO:0016787">
    <property type="term" value="F:hydrolase activity"/>
    <property type="evidence" value="ECO:0007669"/>
    <property type="project" value="UniProtKB-KW"/>
</dbReference>
<dbReference type="SUPFAM" id="SSF50199">
    <property type="entry name" value="Staphylococcal nuclease"/>
    <property type="match status" value="1"/>
</dbReference>
<accession>A0A1H8D532</accession>
<evidence type="ECO:0000256" key="3">
    <source>
        <dbReference type="ARBA" id="ARBA00022801"/>
    </source>
</evidence>
<keyword evidence="1" id="KW-0540">Nuclease</keyword>
<evidence type="ECO:0000256" key="4">
    <source>
        <dbReference type="SAM" id="MobiDB-lite"/>
    </source>
</evidence>